<keyword evidence="4" id="KW-0932">Cytokinin signaling pathway</keyword>
<comment type="caution">
    <text evidence="8">The sequence shown here is derived from an EMBL/GenBank/DDBJ whole genome shotgun (WGS) entry which is preliminary data.</text>
</comment>
<evidence type="ECO:0000256" key="5">
    <source>
        <dbReference type="ARBA" id="ARBA00023242"/>
    </source>
</evidence>
<evidence type="ECO:0000256" key="7">
    <source>
        <dbReference type="SAM" id="MobiDB-lite"/>
    </source>
</evidence>
<evidence type="ECO:0000256" key="2">
    <source>
        <dbReference type="ARBA" id="ARBA00022490"/>
    </source>
</evidence>
<keyword evidence="3" id="KW-0203">Cytokinin biosynthesis</keyword>
<evidence type="ECO:0000256" key="1">
    <source>
        <dbReference type="ARBA" id="ARBA00004496"/>
    </source>
</evidence>
<evidence type="ECO:0000256" key="6">
    <source>
        <dbReference type="ARBA" id="ARBA00024199"/>
    </source>
</evidence>
<evidence type="ECO:0000256" key="4">
    <source>
        <dbReference type="ARBA" id="ARBA00022864"/>
    </source>
</evidence>
<gene>
    <name evidence="8" type="ORF">Adt_23694</name>
</gene>
<reference evidence="9" key="1">
    <citation type="submission" date="2024-07" db="EMBL/GenBank/DDBJ databases">
        <title>Two chromosome-level genome assemblies of Korean endemic species Abeliophyllum distichum and Forsythia ovata (Oleaceae).</title>
        <authorList>
            <person name="Jang H."/>
        </authorList>
    </citation>
    <scope>NUCLEOTIDE SEQUENCE [LARGE SCALE GENOMIC DNA]</scope>
</reference>
<dbReference type="GO" id="GO:0009736">
    <property type="term" value="P:cytokinin-activated signaling pathway"/>
    <property type="evidence" value="ECO:0007669"/>
    <property type="project" value="UniProtKB-KW"/>
</dbReference>
<proteinExistence type="inferred from homology"/>
<keyword evidence="5" id="KW-0539">Nucleus</keyword>
<evidence type="ECO:0000256" key="3">
    <source>
        <dbReference type="ARBA" id="ARBA00022712"/>
    </source>
</evidence>
<feature type="compositionally biased region" description="Low complexity" evidence="7">
    <location>
        <begin position="154"/>
        <end position="167"/>
    </location>
</feature>
<keyword evidence="9" id="KW-1185">Reference proteome</keyword>
<dbReference type="EMBL" id="JBFOLK010000007">
    <property type="protein sequence ID" value="KAL2498144.1"/>
    <property type="molecule type" value="Genomic_DNA"/>
</dbReference>
<evidence type="ECO:0000313" key="9">
    <source>
        <dbReference type="Proteomes" id="UP001604336"/>
    </source>
</evidence>
<evidence type="ECO:0000313" key="8">
    <source>
        <dbReference type="EMBL" id="KAL2498144.1"/>
    </source>
</evidence>
<dbReference type="Proteomes" id="UP001604336">
    <property type="component" value="Unassembled WGS sequence"/>
</dbReference>
<dbReference type="GO" id="GO:0009691">
    <property type="term" value="P:cytokinin biosynthetic process"/>
    <property type="evidence" value="ECO:0007669"/>
    <property type="project" value="UniProtKB-KW"/>
</dbReference>
<keyword evidence="2" id="KW-0963">Cytoplasm</keyword>
<dbReference type="GO" id="GO:0005737">
    <property type="term" value="C:cytoplasm"/>
    <property type="evidence" value="ECO:0007669"/>
    <property type="project" value="UniProtKB-SubCell"/>
</dbReference>
<protein>
    <submittedName>
        <fullName evidence="8">Uncharacterized protein</fullName>
    </submittedName>
</protein>
<accession>A0ABD1SEV7</accession>
<feature type="region of interest" description="Disordered" evidence="7">
    <location>
        <begin position="52"/>
        <end position="97"/>
    </location>
</feature>
<name>A0ABD1SEV7_9LAMI</name>
<dbReference type="PANTHER" id="PTHR33347">
    <property type="entry name" value="OSJNBA0091C07.3 PROTEIN"/>
    <property type="match status" value="1"/>
</dbReference>
<dbReference type="AlphaFoldDB" id="A0ABD1SEV7"/>
<feature type="compositionally biased region" description="Basic residues" evidence="7">
    <location>
        <begin position="80"/>
        <end position="90"/>
    </location>
</feature>
<dbReference type="PANTHER" id="PTHR33347:SF34">
    <property type="entry name" value="PROTEIN SOB FIVE-LIKE 6"/>
    <property type="match status" value="1"/>
</dbReference>
<sequence>MNTSDSECPSGCESGWTMYFDQFSNYSGRHGQGLARPIDEYYAKGAYANENTEGEDLSMVSDATSGPPIFENYEESTVRRQTKSKQKKKTKEQQNLYLDDTASSPFFHFSQDNVGSFNNNTAKEHVPYFSQGSSAANFEGESTGKKNLNLLKSSIKGKSASGKSEGLLGRKKH</sequence>
<feature type="region of interest" description="Disordered" evidence="7">
    <location>
        <begin position="154"/>
        <end position="173"/>
    </location>
</feature>
<organism evidence="8 9">
    <name type="scientific">Abeliophyllum distichum</name>
    <dbReference type="NCBI Taxonomy" id="126358"/>
    <lineage>
        <taxon>Eukaryota</taxon>
        <taxon>Viridiplantae</taxon>
        <taxon>Streptophyta</taxon>
        <taxon>Embryophyta</taxon>
        <taxon>Tracheophyta</taxon>
        <taxon>Spermatophyta</taxon>
        <taxon>Magnoliopsida</taxon>
        <taxon>eudicotyledons</taxon>
        <taxon>Gunneridae</taxon>
        <taxon>Pentapetalae</taxon>
        <taxon>asterids</taxon>
        <taxon>lamiids</taxon>
        <taxon>Lamiales</taxon>
        <taxon>Oleaceae</taxon>
        <taxon>Forsythieae</taxon>
        <taxon>Abeliophyllum</taxon>
    </lineage>
</organism>
<comment type="similarity">
    <text evidence="6">Belongs to the SOFL plant protein family.</text>
</comment>
<comment type="subcellular location">
    <subcellularLocation>
        <location evidence="1">Cytoplasm</location>
    </subcellularLocation>
</comment>
<dbReference type="InterPro" id="IPR044670">
    <property type="entry name" value="SOFL"/>
</dbReference>